<keyword evidence="2 8" id="KW-0808">Transferase</keyword>
<dbReference type="OrthoDB" id="209085at2"/>
<gene>
    <name evidence="8" type="primary">earP</name>
    <name evidence="8" type="ORF">GX576_02575</name>
</gene>
<evidence type="ECO:0000256" key="6">
    <source>
        <dbReference type="ARBA" id="ARBA00030025"/>
    </source>
</evidence>
<accession>A0A7X7R778</accession>
<keyword evidence="8" id="KW-0648">Protein biosynthesis</keyword>
<name>A0A7X7R778_9RHOO</name>
<organism evidence="8 9">
    <name type="scientific">Thauera phenolivorans</name>
    <dbReference type="NCBI Taxonomy" id="1792543"/>
    <lineage>
        <taxon>Bacteria</taxon>
        <taxon>Pseudomonadati</taxon>
        <taxon>Pseudomonadota</taxon>
        <taxon>Betaproteobacteria</taxon>
        <taxon>Rhodocyclales</taxon>
        <taxon>Zoogloeaceae</taxon>
        <taxon>Thauera</taxon>
    </lineage>
</organism>
<dbReference type="PIRSF" id="PIRSF015557">
    <property type="entry name" value="UCP015557"/>
    <property type="match status" value="1"/>
</dbReference>
<dbReference type="Proteomes" id="UP000536534">
    <property type="component" value="Unassembled WGS sequence"/>
</dbReference>
<comment type="caution">
    <text evidence="8">The sequence shown here is derived from an EMBL/GenBank/DDBJ whole genome shotgun (WGS) entry which is preliminary data.</text>
</comment>
<sequence>MNPERPNSPRSWEIFCQVVDNFGDIGVCWRLARDLAARGGREVRLWVDDWSAFSRLCPAAAEVEGARRRSGVVLQAVVVRQWPSAFPELDPAEVVIEAFACELPEVHLRRMAACEPRPVWINLEYLSAEDWVAGCHRMASPHPRLPLVKHFFFPGFDAATGGLPREPGLLAARDAFLGMPGGRRARLAALGLAPVADEALLVSLFAYEHPGLAGLLQAWSDGDLELVVLVPEGRVLGDVARALARPGLAVGDAVVRGRLQLRVLPFTEQDAYDRLLWACDLNFVRGEDSFVRAQWAAKPFVWHIYPQAEDAHFDKLEAFLARCGEGLAPEAEAAMRRFWLAWNGRGEPAAEWPAFAAELPRLAAHQRAWCGQLAALPDLVSQLLEFSAHISGRTG</sequence>
<proteinExistence type="inferred from homology"/>
<evidence type="ECO:0000256" key="3">
    <source>
        <dbReference type="ARBA" id="ARBA00024303"/>
    </source>
</evidence>
<dbReference type="InterPro" id="IPR016633">
    <property type="entry name" value="EarP"/>
</dbReference>
<comment type="similarity">
    <text evidence="4">Belongs to the glycosyltransferase 104 family.</text>
</comment>
<keyword evidence="8" id="KW-0251">Elongation factor</keyword>
<evidence type="ECO:0000256" key="2">
    <source>
        <dbReference type="ARBA" id="ARBA00022679"/>
    </source>
</evidence>
<reference evidence="8 9" key="1">
    <citation type="journal article" date="2020" name="Biotechnol. Biofuels">
        <title>New insights from the biogas microbiome by comprehensive genome-resolved metagenomics of nearly 1600 species originating from multiple anaerobic digesters.</title>
        <authorList>
            <person name="Campanaro S."/>
            <person name="Treu L."/>
            <person name="Rodriguez-R L.M."/>
            <person name="Kovalovszki A."/>
            <person name="Ziels R.M."/>
            <person name="Maus I."/>
            <person name="Zhu X."/>
            <person name="Kougias P.G."/>
            <person name="Basile A."/>
            <person name="Luo G."/>
            <person name="Schluter A."/>
            <person name="Konstantinidis K.T."/>
            <person name="Angelidaki I."/>
        </authorList>
    </citation>
    <scope>NUCLEOTIDE SEQUENCE [LARGE SCALE GENOMIC DNA]</scope>
    <source>
        <strain evidence="8">AS06rmzACSIP_256</strain>
    </source>
</reference>
<dbReference type="NCBIfam" id="TIGR03837">
    <property type="entry name" value="efp_Arg_rhamno"/>
    <property type="match status" value="1"/>
</dbReference>
<evidence type="ECO:0000313" key="8">
    <source>
        <dbReference type="EMBL" id="NLF53291.1"/>
    </source>
</evidence>
<dbReference type="RefSeq" id="WP_068809025.1">
    <property type="nucleotide sequence ID" value="NZ_MBFM01000005.1"/>
</dbReference>
<evidence type="ECO:0000256" key="1">
    <source>
        <dbReference type="ARBA" id="ARBA00022676"/>
    </source>
</evidence>
<dbReference type="AlphaFoldDB" id="A0A7X7R778"/>
<dbReference type="GO" id="GO:0106361">
    <property type="term" value="F:protein-arginine rhamnosyltransferase activity"/>
    <property type="evidence" value="ECO:0007669"/>
    <property type="project" value="InterPro"/>
</dbReference>
<protein>
    <recommendedName>
        <fullName evidence="5">Protein-arginine rhamnosyltransferase</fullName>
    </recommendedName>
    <alternativeName>
        <fullName evidence="6">EF-P arginine rhamnosyltransferase</fullName>
    </alternativeName>
</protein>
<evidence type="ECO:0000256" key="4">
    <source>
        <dbReference type="ARBA" id="ARBA00024346"/>
    </source>
</evidence>
<dbReference type="Pfam" id="PF10093">
    <property type="entry name" value="EarP"/>
    <property type="match status" value="1"/>
</dbReference>
<comment type="function">
    <text evidence="3">Protein-arginine rhamnosyltransferase that catalyzes the transfer of a single rhamnose to elongation factor P (EF-P) on 'Lys-32', a modification required for EF-P-dependent rescue of polyproline stalled ribosomes.</text>
</comment>
<evidence type="ECO:0000313" key="9">
    <source>
        <dbReference type="Proteomes" id="UP000536534"/>
    </source>
</evidence>
<evidence type="ECO:0000256" key="7">
    <source>
        <dbReference type="ARBA" id="ARBA00048472"/>
    </source>
</evidence>
<comment type="catalytic activity">
    <reaction evidence="7">
        <text>dTDP-beta-L-rhamnose + L-arginyl-[protein] = N(omega)-(alpha-L-rhamnosyl)-L-arginyl-[protein] + dTDP + H(+)</text>
        <dbReference type="Rhea" id="RHEA:66692"/>
        <dbReference type="Rhea" id="RHEA-COMP:10532"/>
        <dbReference type="Rhea" id="RHEA-COMP:17096"/>
        <dbReference type="ChEBI" id="CHEBI:15378"/>
        <dbReference type="ChEBI" id="CHEBI:29965"/>
        <dbReference type="ChEBI" id="CHEBI:57510"/>
        <dbReference type="ChEBI" id="CHEBI:58369"/>
        <dbReference type="ChEBI" id="CHEBI:167445"/>
    </reaction>
    <physiologicalReaction direction="left-to-right" evidence="7">
        <dbReference type="Rhea" id="RHEA:66693"/>
    </physiologicalReaction>
</comment>
<evidence type="ECO:0000256" key="5">
    <source>
        <dbReference type="ARBA" id="ARBA00024416"/>
    </source>
</evidence>
<dbReference type="EMBL" id="JAAYYV010000068">
    <property type="protein sequence ID" value="NLF53291.1"/>
    <property type="molecule type" value="Genomic_DNA"/>
</dbReference>
<dbReference type="GO" id="GO:0003746">
    <property type="term" value="F:translation elongation factor activity"/>
    <property type="evidence" value="ECO:0007669"/>
    <property type="project" value="UniProtKB-KW"/>
</dbReference>
<keyword evidence="1" id="KW-0328">Glycosyltransferase</keyword>